<feature type="domain" description="HAMP" evidence="9">
    <location>
        <begin position="190"/>
        <end position="244"/>
    </location>
</feature>
<evidence type="ECO:0000259" key="9">
    <source>
        <dbReference type="PROSITE" id="PS50885"/>
    </source>
</evidence>
<evidence type="ECO:0000313" key="11">
    <source>
        <dbReference type="Proteomes" id="UP001143372"/>
    </source>
</evidence>
<evidence type="ECO:0000256" key="8">
    <source>
        <dbReference type="SAM" id="Phobius"/>
    </source>
</evidence>
<organism evidence="10 11">
    <name type="scientific">Hansschlegelia plantiphila</name>
    <dbReference type="NCBI Taxonomy" id="374655"/>
    <lineage>
        <taxon>Bacteria</taxon>
        <taxon>Pseudomonadati</taxon>
        <taxon>Pseudomonadota</taxon>
        <taxon>Alphaproteobacteria</taxon>
        <taxon>Hyphomicrobiales</taxon>
        <taxon>Methylopilaceae</taxon>
        <taxon>Hansschlegelia</taxon>
    </lineage>
</organism>
<keyword evidence="6" id="KW-0418">Kinase</keyword>
<evidence type="ECO:0000256" key="3">
    <source>
        <dbReference type="ARBA" id="ARBA00022553"/>
    </source>
</evidence>
<dbReference type="Gene3D" id="3.30.450.20">
    <property type="entry name" value="PAS domain"/>
    <property type="match status" value="1"/>
</dbReference>
<comment type="caution">
    <text evidence="10">The sequence shown here is derived from an EMBL/GenBank/DDBJ whole genome shotgun (WGS) entry which is preliminary data.</text>
</comment>
<keyword evidence="8" id="KW-1133">Transmembrane helix</keyword>
<dbReference type="GO" id="GO:0005524">
    <property type="term" value="F:ATP binding"/>
    <property type="evidence" value="ECO:0007669"/>
    <property type="project" value="UniProtKB-KW"/>
</dbReference>
<dbReference type="PROSITE" id="PS50885">
    <property type="entry name" value="HAMP"/>
    <property type="match status" value="1"/>
</dbReference>
<accession>A0A9W6J1Y4</accession>
<dbReference type="GO" id="GO:0004673">
    <property type="term" value="F:protein histidine kinase activity"/>
    <property type="evidence" value="ECO:0007669"/>
    <property type="project" value="UniProtKB-EC"/>
</dbReference>
<keyword evidence="8" id="KW-0472">Membrane</keyword>
<dbReference type="PANTHER" id="PTHR41523:SF8">
    <property type="entry name" value="ETHYLENE RESPONSE SENSOR PROTEIN"/>
    <property type="match status" value="1"/>
</dbReference>
<dbReference type="EC" id="2.7.13.3" evidence="2"/>
<reference evidence="10" key="1">
    <citation type="journal article" date="2014" name="Int. J. Syst. Evol. Microbiol.">
        <title>Complete genome sequence of Corynebacterium casei LMG S-19264T (=DSM 44701T), isolated from a smear-ripened cheese.</title>
        <authorList>
            <consortium name="US DOE Joint Genome Institute (JGI-PGF)"/>
            <person name="Walter F."/>
            <person name="Albersmeier A."/>
            <person name="Kalinowski J."/>
            <person name="Ruckert C."/>
        </authorList>
    </citation>
    <scope>NUCLEOTIDE SEQUENCE</scope>
    <source>
        <strain evidence="10">VKM B-2347</strain>
    </source>
</reference>
<keyword evidence="8" id="KW-0812">Transmembrane</keyword>
<keyword evidence="5" id="KW-0547">Nucleotide-binding</keyword>
<evidence type="ECO:0000313" key="10">
    <source>
        <dbReference type="EMBL" id="GLK69331.1"/>
    </source>
</evidence>
<dbReference type="RefSeq" id="WP_271169559.1">
    <property type="nucleotide sequence ID" value="NZ_BSFI01000021.1"/>
</dbReference>
<keyword evidence="3" id="KW-0597">Phosphoprotein</keyword>
<protein>
    <recommendedName>
        <fullName evidence="2">histidine kinase</fullName>
        <ecNumber evidence="2">2.7.13.3</ecNumber>
    </recommendedName>
</protein>
<gene>
    <name evidence="10" type="ORF">GCM10008179_29690</name>
</gene>
<dbReference type="AlphaFoldDB" id="A0A9W6J1Y4"/>
<reference evidence="10" key="2">
    <citation type="submission" date="2023-01" db="EMBL/GenBank/DDBJ databases">
        <authorList>
            <person name="Sun Q."/>
            <person name="Evtushenko L."/>
        </authorList>
    </citation>
    <scope>NUCLEOTIDE SEQUENCE</scope>
    <source>
        <strain evidence="10">VKM B-2347</strain>
    </source>
</reference>
<dbReference type="InterPro" id="IPR003660">
    <property type="entry name" value="HAMP_dom"/>
</dbReference>
<sequence>MFNTLRRRIALLLIAANLPVIAFAIVIGKQEFALADLFGRDRLVQAAELVAARASGIPLDSAAIDDTRRNLIFRDRGSRADIAAAIVGPDGASIAKDDEGSPVGRDWLPEEGLPTLALPDDPRILKARGRDGRAYRYAIASVRGGDAKAIVAAPFDILGHSQTQWLFLALALPALMALLCVGLVLFGIERFVLRWIRALRQMAASYDGGKLEGKLVPLDGAPQEFVELGDALQAMSRRVEERSVALEQAVDARDRLLRELHHRVKNNFQMIASLLALQRQEAPDTLSAVLRAPEDRVRAMAAAYKVSYASGEIGHVGVADLIRDVAQQARQTSGGRTFEVSAHFPEDEFEIDLDFAVSLALLITELLSAASAASPVASVTAEARDGDKIALTISGPAAGWLPPAGLSQRLIRAYADQLSTGIEEQADGSIRLIVPLASELPSIGMKKAAPRA</sequence>
<evidence type="ECO:0000256" key="5">
    <source>
        <dbReference type="ARBA" id="ARBA00022741"/>
    </source>
</evidence>
<keyword evidence="7" id="KW-0067">ATP-binding</keyword>
<dbReference type="InterPro" id="IPR011495">
    <property type="entry name" value="Sig_transdc_His_kin_sub2_dim/P"/>
</dbReference>
<evidence type="ECO:0000256" key="6">
    <source>
        <dbReference type="ARBA" id="ARBA00022777"/>
    </source>
</evidence>
<dbReference type="GO" id="GO:0016020">
    <property type="term" value="C:membrane"/>
    <property type="evidence" value="ECO:0007669"/>
    <property type="project" value="InterPro"/>
</dbReference>
<dbReference type="Pfam" id="PF07568">
    <property type="entry name" value="HisKA_2"/>
    <property type="match status" value="1"/>
</dbReference>
<dbReference type="GO" id="GO:0007165">
    <property type="term" value="P:signal transduction"/>
    <property type="evidence" value="ECO:0007669"/>
    <property type="project" value="InterPro"/>
</dbReference>
<evidence type="ECO:0000256" key="7">
    <source>
        <dbReference type="ARBA" id="ARBA00022840"/>
    </source>
</evidence>
<keyword evidence="4" id="KW-0808">Transferase</keyword>
<dbReference type="PANTHER" id="PTHR41523">
    <property type="entry name" value="TWO-COMPONENT SYSTEM SENSOR PROTEIN"/>
    <property type="match status" value="1"/>
</dbReference>
<evidence type="ECO:0000256" key="2">
    <source>
        <dbReference type="ARBA" id="ARBA00012438"/>
    </source>
</evidence>
<feature type="transmembrane region" description="Helical" evidence="8">
    <location>
        <begin position="165"/>
        <end position="188"/>
    </location>
</feature>
<evidence type="ECO:0000256" key="1">
    <source>
        <dbReference type="ARBA" id="ARBA00000085"/>
    </source>
</evidence>
<dbReference type="Proteomes" id="UP001143372">
    <property type="component" value="Unassembled WGS sequence"/>
</dbReference>
<evidence type="ECO:0000256" key="4">
    <source>
        <dbReference type="ARBA" id="ARBA00022679"/>
    </source>
</evidence>
<proteinExistence type="predicted"/>
<dbReference type="EMBL" id="BSFI01000021">
    <property type="protein sequence ID" value="GLK69331.1"/>
    <property type="molecule type" value="Genomic_DNA"/>
</dbReference>
<comment type="catalytic activity">
    <reaction evidence="1">
        <text>ATP + protein L-histidine = ADP + protein N-phospho-L-histidine.</text>
        <dbReference type="EC" id="2.7.13.3"/>
    </reaction>
</comment>
<keyword evidence="11" id="KW-1185">Reference proteome</keyword>
<name>A0A9W6J1Y4_9HYPH</name>